<dbReference type="PANTHER" id="PTHR30204">
    <property type="entry name" value="REDOX-CYCLING DRUG-SENSING TRANSCRIPTIONAL ACTIVATOR SOXR"/>
    <property type="match status" value="1"/>
</dbReference>
<dbReference type="SUPFAM" id="SSF46955">
    <property type="entry name" value="Putative DNA-binding domain"/>
    <property type="match status" value="1"/>
</dbReference>
<keyword evidence="1" id="KW-0238">DNA-binding</keyword>
<dbReference type="Gene3D" id="1.10.1660.10">
    <property type="match status" value="1"/>
</dbReference>
<organism evidence="3 4">
    <name type="scientific">Subtercola lobariae</name>
    <dbReference type="NCBI Taxonomy" id="1588641"/>
    <lineage>
        <taxon>Bacteria</taxon>
        <taxon>Bacillati</taxon>
        <taxon>Actinomycetota</taxon>
        <taxon>Actinomycetes</taxon>
        <taxon>Micrococcales</taxon>
        <taxon>Microbacteriaceae</taxon>
        <taxon>Subtercola</taxon>
    </lineage>
</organism>
<dbReference type="NCBIfam" id="NF047375">
    <property type="entry name" value="HeatShock_HspR"/>
    <property type="match status" value="1"/>
</dbReference>
<dbReference type="GO" id="GO:0003700">
    <property type="term" value="F:DNA-binding transcription factor activity"/>
    <property type="evidence" value="ECO:0007669"/>
    <property type="project" value="InterPro"/>
</dbReference>
<dbReference type="GO" id="GO:0003677">
    <property type="term" value="F:DNA binding"/>
    <property type="evidence" value="ECO:0007669"/>
    <property type="project" value="UniProtKB-KW"/>
</dbReference>
<evidence type="ECO:0000259" key="2">
    <source>
        <dbReference type="PROSITE" id="PS50937"/>
    </source>
</evidence>
<dbReference type="InterPro" id="IPR009061">
    <property type="entry name" value="DNA-bd_dom_put_sf"/>
</dbReference>
<protein>
    <submittedName>
        <fullName evidence="3">Transcriptional regulator</fullName>
    </submittedName>
</protein>
<comment type="caution">
    <text evidence="3">The sequence shown here is derived from an EMBL/GenBank/DDBJ whole genome shotgun (WGS) entry which is preliminary data.</text>
</comment>
<dbReference type="InterPro" id="IPR000551">
    <property type="entry name" value="MerR-type_HTH_dom"/>
</dbReference>
<keyword evidence="4" id="KW-1185">Reference proteome</keyword>
<dbReference type="PANTHER" id="PTHR30204:SF58">
    <property type="entry name" value="HTH-TYPE TRANSCRIPTIONAL REGULATOR YFMP"/>
    <property type="match status" value="1"/>
</dbReference>
<dbReference type="InterPro" id="IPR047057">
    <property type="entry name" value="MerR_fam"/>
</dbReference>
<evidence type="ECO:0000256" key="1">
    <source>
        <dbReference type="ARBA" id="ARBA00023125"/>
    </source>
</evidence>
<dbReference type="PROSITE" id="PS50937">
    <property type="entry name" value="HTH_MERR_2"/>
    <property type="match status" value="1"/>
</dbReference>
<evidence type="ECO:0000313" key="3">
    <source>
        <dbReference type="EMBL" id="GGF35601.1"/>
    </source>
</evidence>
<dbReference type="AlphaFoldDB" id="A0A917F1H9"/>
<proteinExistence type="predicted"/>
<dbReference type="EMBL" id="BMGP01000006">
    <property type="protein sequence ID" value="GGF35601.1"/>
    <property type="molecule type" value="Genomic_DNA"/>
</dbReference>
<dbReference type="Proteomes" id="UP000598775">
    <property type="component" value="Unassembled WGS sequence"/>
</dbReference>
<feature type="domain" description="HTH merR-type" evidence="2">
    <location>
        <begin position="11"/>
        <end position="79"/>
    </location>
</feature>
<reference evidence="3 4" key="1">
    <citation type="journal article" date="2014" name="Int. J. Syst. Evol. Microbiol.">
        <title>Complete genome sequence of Corynebacterium casei LMG S-19264T (=DSM 44701T), isolated from a smear-ripened cheese.</title>
        <authorList>
            <consortium name="US DOE Joint Genome Institute (JGI-PGF)"/>
            <person name="Walter F."/>
            <person name="Albersmeier A."/>
            <person name="Kalinowski J."/>
            <person name="Ruckert C."/>
        </authorList>
    </citation>
    <scope>NUCLEOTIDE SEQUENCE [LARGE SCALE GENOMIC DNA]</scope>
    <source>
        <strain evidence="3 4">CGMCC 1.12976</strain>
    </source>
</reference>
<dbReference type="RefSeq" id="WP_188679814.1">
    <property type="nucleotide sequence ID" value="NZ_BMGP01000006.1"/>
</dbReference>
<dbReference type="SMART" id="SM00422">
    <property type="entry name" value="HTH_MERR"/>
    <property type="match status" value="1"/>
</dbReference>
<accession>A0A917F1H9</accession>
<gene>
    <name evidence="3" type="ORF">GCM10011399_30750</name>
</gene>
<evidence type="ECO:0000313" key="4">
    <source>
        <dbReference type="Proteomes" id="UP000598775"/>
    </source>
</evidence>
<name>A0A917F1H9_9MICO</name>
<dbReference type="Pfam" id="PF13411">
    <property type="entry name" value="MerR_1"/>
    <property type="match status" value="1"/>
</dbReference>
<sequence>MSIPVNEDAPLFAIAVAAELAEMHPQTLRQYDRLGLVVPKRTAGKSRRYSLRDVMQLREIARLGAEGITLEGIRRILELENLNQQLATRIRELESALADELLTRPGRRVFAAGTEGGAVSLRSGARTQRRTEVVVWRP</sequence>